<evidence type="ECO:0000256" key="12">
    <source>
        <dbReference type="ARBA" id="ARBA00023136"/>
    </source>
</evidence>
<keyword evidence="12 20" id="KW-0472">Membrane</keyword>
<keyword evidence="23" id="KW-1185">Reference proteome</keyword>
<keyword evidence="5 22" id="KW-0645">Protease</keyword>
<dbReference type="InterPro" id="IPR033124">
    <property type="entry name" value="Ser_caboxypep_his_AS"/>
</dbReference>
<evidence type="ECO:0000256" key="9">
    <source>
        <dbReference type="ARBA" id="ARBA00022801"/>
    </source>
</evidence>
<reference evidence="22 23" key="1">
    <citation type="journal article" date="2018" name="G3 (Bethesda)">
        <title>Phylogenetic and Phylogenomic Definition of Rhizopus Species.</title>
        <authorList>
            <person name="Gryganskyi A.P."/>
            <person name="Golan J."/>
            <person name="Dolatabadi S."/>
            <person name="Mondo S."/>
            <person name="Robb S."/>
            <person name="Idnurm A."/>
            <person name="Muszewska A."/>
            <person name="Steczkiewicz K."/>
            <person name="Masonjones S."/>
            <person name="Liao H.L."/>
            <person name="Gajdeczka M.T."/>
            <person name="Anike F."/>
            <person name="Vuek A."/>
            <person name="Anishchenko I.M."/>
            <person name="Voigt K."/>
            <person name="de Hoog G.S."/>
            <person name="Smith M.E."/>
            <person name="Heitman J."/>
            <person name="Vilgalys R."/>
            <person name="Stajich J.E."/>
        </authorList>
    </citation>
    <scope>NUCLEOTIDE SEQUENCE [LARGE SCALE GENOMIC DNA]</scope>
    <source>
        <strain evidence="22 23">CBS 357.93</strain>
    </source>
</reference>
<evidence type="ECO:0000256" key="10">
    <source>
        <dbReference type="ARBA" id="ARBA00022989"/>
    </source>
</evidence>
<evidence type="ECO:0000256" key="3">
    <source>
        <dbReference type="ARBA" id="ARBA00009431"/>
    </source>
</evidence>
<dbReference type="SUPFAM" id="SSF53474">
    <property type="entry name" value="alpha/beta-Hydrolases"/>
    <property type="match status" value="1"/>
</dbReference>
<feature type="signal peptide" evidence="21">
    <location>
        <begin position="1"/>
        <end position="17"/>
    </location>
</feature>
<evidence type="ECO:0000256" key="13">
    <source>
        <dbReference type="ARBA" id="ARBA00023180"/>
    </source>
</evidence>
<evidence type="ECO:0000256" key="15">
    <source>
        <dbReference type="ARBA" id="ARBA00038895"/>
    </source>
</evidence>
<feature type="compositionally biased region" description="Basic and acidic residues" evidence="19">
    <location>
        <begin position="473"/>
        <end position="492"/>
    </location>
</feature>
<keyword evidence="9" id="KW-0378">Hydrolase</keyword>
<protein>
    <recommendedName>
        <fullName evidence="17">Pheromone-processing carboxypeptidase KEX1</fullName>
        <ecNumber evidence="15">3.4.16.6</ecNumber>
    </recommendedName>
    <alternativeName>
        <fullName evidence="18">Carboxypeptidase D</fullName>
    </alternativeName>
    <alternativeName>
        <fullName evidence="16">Pheromone-processing carboxypeptidase kex1</fullName>
    </alternativeName>
</protein>
<keyword evidence="13" id="KW-0325">Glycoprotein</keyword>
<dbReference type="AlphaFoldDB" id="A0A367JZK5"/>
<dbReference type="GO" id="GO:0005802">
    <property type="term" value="C:trans-Golgi network"/>
    <property type="evidence" value="ECO:0007669"/>
    <property type="project" value="TreeGrafter"/>
</dbReference>
<evidence type="ECO:0000256" key="2">
    <source>
        <dbReference type="ARBA" id="ARBA00004393"/>
    </source>
</evidence>
<evidence type="ECO:0000256" key="17">
    <source>
        <dbReference type="ARBA" id="ARBA00040628"/>
    </source>
</evidence>
<evidence type="ECO:0000256" key="6">
    <source>
        <dbReference type="ARBA" id="ARBA00022692"/>
    </source>
</evidence>
<comment type="subcellular location">
    <subcellularLocation>
        <location evidence="2">Golgi apparatus</location>
        <location evidence="2">trans-Golgi network membrane</location>
        <topology evidence="2">Single-pass type I membrane protein</topology>
    </subcellularLocation>
</comment>
<evidence type="ECO:0000256" key="11">
    <source>
        <dbReference type="ARBA" id="ARBA00023034"/>
    </source>
</evidence>
<dbReference type="Pfam" id="PF00450">
    <property type="entry name" value="Peptidase_S10"/>
    <property type="match status" value="1"/>
</dbReference>
<keyword evidence="4" id="KW-0121">Carboxypeptidase</keyword>
<dbReference type="PROSITE" id="PS00560">
    <property type="entry name" value="CARBOXYPEPT_SER_HIS"/>
    <property type="match status" value="1"/>
</dbReference>
<feature type="region of interest" description="Disordered" evidence="19">
    <location>
        <begin position="446"/>
        <end position="492"/>
    </location>
</feature>
<evidence type="ECO:0000256" key="8">
    <source>
        <dbReference type="ARBA" id="ARBA00022729"/>
    </source>
</evidence>
<evidence type="ECO:0000313" key="23">
    <source>
        <dbReference type="Proteomes" id="UP000252139"/>
    </source>
</evidence>
<comment type="function">
    <text evidence="14">Protease with a carboxypeptidase B-like function involved in the C-terminal processing of the lysine and arginine residues from protein precursors. Promotes cell fusion and is involved in the programmed cell death.</text>
</comment>
<dbReference type="PRINTS" id="PR00724">
    <property type="entry name" value="CRBOXYPTASEC"/>
</dbReference>
<feature type="compositionally biased region" description="Basic and acidic residues" evidence="19">
    <location>
        <begin position="447"/>
        <end position="461"/>
    </location>
</feature>
<evidence type="ECO:0000256" key="5">
    <source>
        <dbReference type="ARBA" id="ARBA00022670"/>
    </source>
</evidence>
<dbReference type="PANTHER" id="PTHR11802:SF190">
    <property type="entry name" value="PHEROMONE-PROCESSING CARBOXYPEPTIDASE KEX1"/>
    <property type="match status" value="1"/>
</dbReference>
<dbReference type="InterPro" id="IPR029058">
    <property type="entry name" value="AB_hydrolase_fold"/>
</dbReference>
<dbReference type="GO" id="GO:0006915">
    <property type="term" value="P:apoptotic process"/>
    <property type="evidence" value="ECO:0007669"/>
    <property type="project" value="UniProtKB-KW"/>
</dbReference>
<evidence type="ECO:0000256" key="1">
    <source>
        <dbReference type="ARBA" id="ARBA00001003"/>
    </source>
</evidence>
<feature type="compositionally biased region" description="Basic and acidic residues" evidence="19">
    <location>
        <begin position="605"/>
        <end position="615"/>
    </location>
</feature>
<keyword evidence="7" id="KW-0053">Apoptosis</keyword>
<keyword evidence="8 21" id="KW-0732">Signal</keyword>
<name>A0A367JZK5_RHIAZ</name>
<evidence type="ECO:0000256" key="21">
    <source>
        <dbReference type="SAM" id="SignalP"/>
    </source>
</evidence>
<comment type="caution">
    <text evidence="22">The sequence shown here is derived from an EMBL/GenBank/DDBJ whole genome shotgun (WGS) entry which is preliminary data.</text>
</comment>
<evidence type="ECO:0000256" key="7">
    <source>
        <dbReference type="ARBA" id="ARBA00022703"/>
    </source>
</evidence>
<dbReference type="FunFam" id="3.40.50.1820:FF:000121">
    <property type="entry name" value="Carboxypeptidase D"/>
    <property type="match status" value="1"/>
</dbReference>
<dbReference type="GO" id="GO:0006508">
    <property type="term" value="P:proteolysis"/>
    <property type="evidence" value="ECO:0007669"/>
    <property type="project" value="UniProtKB-KW"/>
</dbReference>
<feature type="transmembrane region" description="Helical" evidence="20">
    <location>
        <begin position="498"/>
        <end position="521"/>
    </location>
</feature>
<evidence type="ECO:0000256" key="16">
    <source>
        <dbReference type="ARBA" id="ARBA00040403"/>
    </source>
</evidence>
<dbReference type="GO" id="GO:0004185">
    <property type="term" value="F:serine-type carboxypeptidase activity"/>
    <property type="evidence" value="ECO:0007669"/>
    <property type="project" value="UniProtKB-EC"/>
</dbReference>
<feature type="compositionally biased region" description="Acidic residues" evidence="19">
    <location>
        <begin position="462"/>
        <end position="472"/>
    </location>
</feature>
<evidence type="ECO:0000256" key="20">
    <source>
        <dbReference type="SAM" id="Phobius"/>
    </source>
</evidence>
<sequence>MRKSLLAAFFTIAGVFCQKADEYKIQSLPGIDITTLKFSQYAGHIELSKKSNSNIFFWMVEQEEKTAPQKLIIWLNGGPGCSSMDGLFLENGPFRVKKDLSLSINKGGWQKYATNVYVDQPVGTGYSFADLDSYMHNMTQITEEFVQFMDKLYDIFPKLRQQDLYIAGESFAGSYIPYFANRILKLNRERDQPFRLKGIAIGNGWISAKHQYSAYYDFSIQHGLVSDDRMDLIESHFKECQQDIANKETIHISSCEKVLTDVTDSNVRENKDMKKVCLNVYDIRMKDEPYPECGLSWPYELADVTRYLRLDEVKRAIHAEKQSLGWKECTSLVSIELNGDESRSSYYLLPDILEEIPVLLYNGEYDLVCNTLGIEYLIGNMTWNGSKGFKKGTKKEEWKVNDKLAGYVTRDRNLTYVMIKDGSHMVPYDKPTECLDMINRFIQVEHGQADNKGKEKPSDKEKEEEEEEEEDKPSDKDTKQEDEKQTIEQEPTNERSKYYSWGIGVFVVVLFVALALCCWCFGSRRPSPTAKFGGAPQREREGVRKLGVIGHLKNLFSRKTNNRKIFRLGDQDETNELDELVVETPTLFEAEENFEESQPGPEGSKPSDHHHFTIDDEHDDEEESDFDFADWDEESTLRKNKK</sequence>
<proteinExistence type="inferred from homology"/>
<dbReference type="STRING" id="86630.A0A367JZK5"/>
<feature type="compositionally biased region" description="Acidic residues" evidence="19">
    <location>
        <begin position="616"/>
        <end position="634"/>
    </location>
</feature>
<evidence type="ECO:0000256" key="14">
    <source>
        <dbReference type="ARBA" id="ARBA00037042"/>
    </source>
</evidence>
<dbReference type="EC" id="3.4.16.6" evidence="15"/>
<organism evidence="22 23">
    <name type="scientific">Rhizopus azygosporus</name>
    <name type="common">Rhizopus microsporus var. azygosporus</name>
    <dbReference type="NCBI Taxonomy" id="86630"/>
    <lineage>
        <taxon>Eukaryota</taxon>
        <taxon>Fungi</taxon>
        <taxon>Fungi incertae sedis</taxon>
        <taxon>Mucoromycota</taxon>
        <taxon>Mucoromycotina</taxon>
        <taxon>Mucoromycetes</taxon>
        <taxon>Mucorales</taxon>
        <taxon>Mucorineae</taxon>
        <taxon>Rhizopodaceae</taxon>
        <taxon>Rhizopus</taxon>
    </lineage>
</organism>
<keyword evidence="6 20" id="KW-0812">Transmembrane</keyword>
<evidence type="ECO:0000256" key="19">
    <source>
        <dbReference type="SAM" id="MobiDB-lite"/>
    </source>
</evidence>
<feature type="chain" id="PRO_5016850585" description="Pheromone-processing carboxypeptidase KEX1" evidence="21">
    <location>
        <begin position="18"/>
        <end position="642"/>
    </location>
</feature>
<evidence type="ECO:0000313" key="22">
    <source>
        <dbReference type="EMBL" id="RCH95327.1"/>
    </source>
</evidence>
<dbReference type="Gene3D" id="3.40.50.1820">
    <property type="entry name" value="alpha/beta hydrolase"/>
    <property type="match status" value="1"/>
</dbReference>
<accession>A0A367JZK5</accession>
<comment type="similarity">
    <text evidence="3">Belongs to the peptidase S10 family.</text>
</comment>
<dbReference type="InterPro" id="IPR001563">
    <property type="entry name" value="Peptidase_S10"/>
</dbReference>
<dbReference type="EMBL" id="PJQL01000478">
    <property type="protein sequence ID" value="RCH95327.1"/>
    <property type="molecule type" value="Genomic_DNA"/>
</dbReference>
<feature type="region of interest" description="Disordered" evidence="19">
    <location>
        <begin position="589"/>
        <end position="642"/>
    </location>
</feature>
<evidence type="ECO:0000256" key="18">
    <source>
        <dbReference type="ARBA" id="ARBA00042717"/>
    </source>
</evidence>
<gene>
    <name evidence="22" type="primary">KEX1_1</name>
    <name evidence="22" type="ORF">CU097_006806</name>
</gene>
<dbReference type="Proteomes" id="UP000252139">
    <property type="component" value="Unassembled WGS sequence"/>
</dbReference>
<keyword evidence="11" id="KW-0333">Golgi apparatus</keyword>
<dbReference type="PANTHER" id="PTHR11802">
    <property type="entry name" value="SERINE PROTEASE FAMILY S10 SERINE CARBOXYPEPTIDASE"/>
    <property type="match status" value="1"/>
</dbReference>
<evidence type="ECO:0000256" key="4">
    <source>
        <dbReference type="ARBA" id="ARBA00022645"/>
    </source>
</evidence>
<keyword evidence="10 20" id="KW-1133">Transmembrane helix</keyword>
<comment type="catalytic activity">
    <reaction evidence="1">
        <text>Preferential release of a C-terminal arginine or lysine residue.</text>
        <dbReference type="EC" id="3.4.16.6"/>
    </reaction>
</comment>
<dbReference type="OrthoDB" id="443318at2759"/>